<accession>A0A2R8C1T2</accession>
<dbReference type="GO" id="GO:0004792">
    <property type="term" value="F:thiosulfate-cyanide sulfurtransferase activity"/>
    <property type="evidence" value="ECO:0007669"/>
    <property type="project" value="TreeGrafter"/>
</dbReference>
<dbReference type="AlphaFoldDB" id="A0A2R8C1T2"/>
<evidence type="ECO:0000313" key="4">
    <source>
        <dbReference type="Proteomes" id="UP000244912"/>
    </source>
</evidence>
<protein>
    <recommendedName>
        <fullName evidence="2">Rhodanese domain-containing protein</fullName>
    </recommendedName>
</protein>
<organism evidence="3 4">
    <name type="scientific">Palleronia abyssalis</name>
    <dbReference type="NCBI Taxonomy" id="1501240"/>
    <lineage>
        <taxon>Bacteria</taxon>
        <taxon>Pseudomonadati</taxon>
        <taxon>Pseudomonadota</taxon>
        <taxon>Alphaproteobacteria</taxon>
        <taxon>Rhodobacterales</taxon>
        <taxon>Roseobacteraceae</taxon>
        <taxon>Palleronia</taxon>
    </lineage>
</organism>
<reference evidence="3 4" key="1">
    <citation type="submission" date="2018-03" db="EMBL/GenBank/DDBJ databases">
        <authorList>
            <person name="Keele B.F."/>
        </authorList>
    </citation>
    <scope>NUCLEOTIDE SEQUENCE [LARGE SCALE GENOMIC DNA]</scope>
    <source>
        <strain evidence="3 4">CECT 8504</strain>
    </source>
</reference>
<dbReference type="PANTHER" id="PTHR44086">
    <property type="entry name" value="THIOSULFATE SULFURTRANSFERASE RDL2, MITOCHONDRIAL-RELATED"/>
    <property type="match status" value="1"/>
</dbReference>
<dbReference type="InterPro" id="IPR036873">
    <property type="entry name" value="Rhodanese-like_dom_sf"/>
</dbReference>
<keyword evidence="4" id="KW-1185">Reference proteome</keyword>
<dbReference type="InterPro" id="IPR001763">
    <property type="entry name" value="Rhodanese-like_dom"/>
</dbReference>
<dbReference type="Gene3D" id="3.40.250.10">
    <property type="entry name" value="Rhodanese-like domain"/>
    <property type="match status" value="1"/>
</dbReference>
<evidence type="ECO:0000256" key="1">
    <source>
        <dbReference type="SAM" id="MobiDB-lite"/>
    </source>
</evidence>
<dbReference type="PROSITE" id="PS50206">
    <property type="entry name" value="RHODANESE_3"/>
    <property type="match status" value="1"/>
</dbReference>
<feature type="region of interest" description="Disordered" evidence="1">
    <location>
        <begin position="1"/>
        <end position="24"/>
    </location>
</feature>
<dbReference type="PANTHER" id="PTHR44086:SF10">
    <property type="entry name" value="THIOSULFATE SULFURTRANSFERASE_RHODANESE-LIKE DOMAIN-CONTAINING PROTEIN 3"/>
    <property type="match status" value="1"/>
</dbReference>
<dbReference type="SMART" id="SM00450">
    <property type="entry name" value="RHOD"/>
    <property type="match status" value="1"/>
</dbReference>
<proteinExistence type="predicted"/>
<evidence type="ECO:0000313" key="3">
    <source>
        <dbReference type="EMBL" id="SPJ26378.1"/>
    </source>
</evidence>
<dbReference type="RefSeq" id="WP_219928969.1">
    <property type="nucleotide sequence ID" value="NZ_ONZF01000019.1"/>
</dbReference>
<dbReference type="Proteomes" id="UP000244912">
    <property type="component" value="Unassembled WGS sequence"/>
</dbReference>
<dbReference type="SUPFAM" id="SSF52821">
    <property type="entry name" value="Rhodanese/Cell cycle control phosphatase"/>
    <property type="match status" value="1"/>
</dbReference>
<dbReference type="Pfam" id="PF00581">
    <property type="entry name" value="Rhodanese"/>
    <property type="match status" value="1"/>
</dbReference>
<feature type="domain" description="Rhodanese" evidence="2">
    <location>
        <begin position="28"/>
        <end position="127"/>
    </location>
</feature>
<evidence type="ECO:0000259" key="2">
    <source>
        <dbReference type="PROSITE" id="PS50206"/>
    </source>
</evidence>
<dbReference type="EMBL" id="ONZF01000019">
    <property type="protein sequence ID" value="SPJ26378.1"/>
    <property type="molecule type" value="Genomic_DNA"/>
</dbReference>
<gene>
    <name evidence="3" type="ORF">PAA8504_04236</name>
</gene>
<name>A0A2R8C1T2_9RHOB</name>
<sequence>MTMTMKDLVSDARSRVDAVSPEEAEEAMRNGDLILDVREPVELEKDGRIAGALHIPRGILKTRADATAQTAEARLTETQSCGRVHVLCASGGRATLAADTLRRMGYEADLIEGGLGGWKSAGLSVES</sequence>